<dbReference type="EMBL" id="JAIWYP010000005">
    <property type="protein sequence ID" value="KAH3819263.1"/>
    <property type="molecule type" value="Genomic_DNA"/>
</dbReference>
<name>A0A9D4GLX9_DREPO</name>
<keyword evidence="2" id="KW-1185">Reference proteome</keyword>
<organism evidence="1 2">
    <name type="scientific">Dreissena polymorpha</name>
    <name type="common">Zebra mussel</name>
    <name type="synonym">Mytilus polymorpha</name>
    <dbReference type="NCBI Taxonomy" id="45954"/>
    <lineage>
        <taxon>Eukaryota</taxon>
        <taxon>Metazoa</taxon>
        <taxon>Spiralia</taxon>
        <taxon>Lophotrochozoa</taxon>
        <taxon>Mollusca</taxon>
        <taxon>Bivalvia</taxon>
        <taxon>Autobranchia</taxon>
        <taxon>Heteroconchia</taxon>
        <taxon>Euheterodonta</taxon>
        <taxon>Imparidentia</taxon>
        <taxon>Neoheterodontei</taxon>
        <taxon>Myida</taxon>
        <taxon>Dreissenoidea</taxon>
        <taxon>Dreissenidae</taxon>
        <taxon>Dreissena</taxon>
    </lineage>
</organism>
<evidence type="ECO:0000313" key="2">
    <source>
        <dbReference type="Proteomes" id="UP000828390"/>
    </source>
</evidence>
<sequence>MQSTDHVHGNSSDNHQKASLRVLFLSHTRDMDSMCLGDVAMCRNSHDFIQVGVAQSCGIVPILPANGPIVRVAL</sequence>
<evidence type="ECO:0000313" key="1">
    <source>
        <dbReference type="EMBL" id="KAH3819263.1"/>
    </source>
</evidence>
<reference evidence="1" key="2">
    <citation type="submission" date="2020-11" db="EMBL/GenBank/DDBJ databases">
        <authorList>
            <person name="McCartney M.A."/>
            <person name="Auch B."/>
            <person name="Kono T."/>
            <person name="Mallez S."/>
            <person name="Becker A."/>
            <person name="Gohl D.M."/>
            <person name="Silverstein K.A.T."/>
            <person name="Koren S."/>
            <person name="Bechman K.B."/>
            <person name="Herman A."/>
            <person name="Abrahante J.E."/>
            <person name="Garbe J."/>
        </authorList>
    </citation>
    <scope>NUCLEOTIDE SEQUENCE</scope>
    <source>
        <strain evidence="1">Duluth1</strain>
        <tissue evidence="1">Whole animal</tissue>
    </source>
</reference>
<proteinExistence type="predicted"/>
<reference evidence="1" key="1">
    <citation type="journal article" date="2019" name="bioRxiv">
        <title>The Genome of the Zebra Mussel, Dreissena polymorpha: A Resource for Invasive Species Research.</title>
        <authorList>
            <person name="McCartney M.A."/>
            <person name="Auch B."/>
            <person name="Kono T."/>
            <person name="Mallez S."/>
            <person name="Zhang Y."/>
            <person name="Obille A."/>
            <person name="Becker A."/>
            <person name="Abrahante J.E."/>
            <person name="Garbe J."/>
            <person name="Badalamenti J.P."/>
            <person name="Herman A."/>
            <person name="Mangelson H."/>
            <person name="Liachko I."/>
            <person name="Sullivan S."/>
            <person name="Sone E.D."/>
            <person name="Koren S."/>
            <person name="Silverstein K.A.T."/>
            <person name="Beckman K.B."/>
            <person name="Gohl D.M."/>
        </authorList>
    </citation>
    <scope>NUCLEOTIDE SEQUENCE</scope>
    <source>
        <strain evidence="1">Duluth1</strain>
        <tissue evidence="1">Whole animal</tissue>
    </source>
</reference>
<dbReference type="Proteomes" id="UP000828390">
    <property type="component" value="Unassembled WGS sequence"/>
</dbReference>
<accession>A0A9D4GLX9</accession>
<protein>
    <submittedName>
        <fullName evidence="1">Uncharacterized protein</fullName>
    </submittedName>
</protein>
<gene>
    <name evidence="1" type="ORF">DPMN_120997</name>
</gene>
<dbReference type="AlphaFoldDB" id="A0A9D4GLX9"/>
<comment type="caution">
    <text evidence="1">The sequence shown here is derived from an EMBL/GenBank/DDBJ whole genome shotgun (WGS) entry which is preliminary data.</text>
</comment>